<evidence type="ECO:0000313" key="2">
    <source>
        <dbReference type="Proteomes" id="UP000886501"/>
    </source>
</evidence>
<gene>
    <name evidence="1" type="ORF">BDM02DRAFT_3110410</name>
</gene>
<sequence>MSLHVPANPVHTPELAGLDRTIGILFSGYTCSMVLYGFVFFQTYTYFNDYPNDPYPLRILVGLVATLDTASVGVLTDALHTYMIVQFPVFAQAVEVATLTFTADNGLAVSIIFLVQMFYAHRLVSLSGGYIVPAIVGILSMASFALGIVMTARMHTNPAFDAFAYSPMKAIIGTCQGLTALTSILIFISMAYFTARNPSVTAKVKPLFDRILTWLLVYGGAAAVVQLLYFAVFISLPARRDWMFFQTLARRLFAINLLTTLSYREAHRGKGAFDEQTIQRSIGSTNRATPTLGSLSFNKSHAVTSRGVVVDRTIDVDTSVDLTSKMAYRVDEDTSVSDKHGPDYMFTTSHN</sequence>
<organism evidence="1 2">
    <name type="scientific">Thelephora ganbajun</name>
    <name type="common">Ganba fungus</name>
    <dbReference type="NCBI Taxonomy" id="370292"/>
    <lineage>
        <taxon>Eukaryota</taxon>
        <taxon>Fungi</taxon>
        <taxon>Dikarya</taxon>
        <taxon>Basidiomycota</taxon>
        <taxon>Agaricomycotina</taxon>
        <taxon>Agaricomycetes</taxon>
        <taxon>Thelephorales</taxon>
        <taxon>Thelephoraceae</taxon>
        <taxon>Thelephora</taxon>
    </lineage>
</organism>
<name>A0ACB6ZQF8_THEGA</name>
<dbReference type="EMBL" id="MU117974">
    <property type="protein sequence ID" value="KAF9651645.1"/>
    <property type="molecule type" value="Genomic_DNA"/>
</dbReference>
<dbReference type="Proteomes" id="UP000886501">
    <property type="component" value="Unassembled WGS sequence"/>
</dbReference>
<comment type="caution">
    <text evidence="1">The sequence shown here is derived from an EMBL/GenBank/DDBJ whole genome shotgun (WGS) entry which is preliminary data.</text>
</comment>
<evidence type="ECO:0000313" key="1">
    <source>
        <dbReference type="EMBL" id="KAF9651645.1"/>
    </source>
</evidence>
<keyword evidence="2" id="KW-1185">Reference proteome</keyword>
<reference evidence="1" key="1">
    <citation type="submission" date="2019-10" db="EMBL/GenBank/DDBJ databases">
        <authorList>
            <consortium name="DOE Joint Genome Institute"/>
            <person name="Kuo A."/>
            <person name="Miyauchi S."/>
            <person name="Kiss E."/>
            <person name="Drula E."/>
            <person name="Kohler A."/>
            <person name="Sanchez-Garcia M."/>
            <person name="Andreopoulos B."/>
            <person name="Barry K.W."/>
            <person name="Bonito G."/>
            <person name="Buee M."/>
            <person name="Carver A."/>
            <person name="Chen C."/>
            <person name="Cichocki N."/>
            <person name="Clum A."/>
            <person name="Culley D."/>
            <person name="Crous P.W."/>
            <person name="Fauchery L."/>
            <person name="Girlanda M."/>
            <person name="Hayes R."/>
            <person name="Keri Z."/>
            <person name="Labutti K."/>
            <person name="Lipzen A."/>
            <person name="Lombard V."/>
            <person name="Magnuson J."/>
            <person name="Maillard F."/>
            <person name="Morin E."/>
            <person name="Murat C."/>
            <person name="Nolan M."/>
            <person name="Ohm R."/>
            <person name="Pangilinan J."/>
            <person name="Pereira M."/>
            <person name="Perotto S."/>
            <person name="Peter M."/>
            <person name="Riley R."/>
            <person name="Sitrit Y."/>
            <person name="Stielow B."/>
            <person name="Szollosi G."/>
            <person name="Zifcakova L."/>
            <person name="Stursova M."/>
            <person name="Spatafora J.W."/>
            <person name="Tedersoo L."/>
            <person name="Vaario L.-M."/>
            <person name="Yamada A."/>
            <person name="Yan M."/>
            <person name="Wang P."/>
            <person name="Xu J."/>
            <person name="Bruns T."/>
            <person name="Baldrian P."/>
            <person name="Vilgalys R."/>
            <person name="Henrissat B."/>
            <person name="Grigoriev I.V."/>
            <person name="Hibbett D."/>
            <person name="Nagy L.G."/>
            <person name="Martin F.M."/>
        </authorList>
    </citation>
    <scope>NUCLEOTIDE SEQUENCE</scope>
    <source>
        <strain evidence="1">P2</strain>
    </source>
</reference>
<reference evidence="1" key="2">
    <citation type="journal article" date="2020" name="Nat. Commun.">
        <title>Large-scale genome sequencing of mycorrhizal fungi provides insights into the early evolution of symbiotic traits.</title>
        <authorList>
            <person name="Miyauchi S."/>
            <person name="Kiss E."/>
            <person name="Kuo A."/>
            <person name="Drula E."/>
            <person name="Kohler A."/>
            <person name="Sanchez-Garcia M."/>
            <person name="Morin E."/>
            <person name="Andreopoulos B."/>
            <person name="Barry K.W."/>
            <person name="Bonito G."/>
            <person name="Buee M."/>
            <person name="Carver A."/>
            <person name="Chen C."/>
            <person name="Cichocki N."/>
            <person name="Clum A."/>
            <person name="Culley D."/>
            <person name="Crous P.W."/>
            <person name="Fauchery L."/>
            <person name="Girlanda M."/>
            <person name="Hayes R.D."/>
            <person name="Keri Z."/>
            <person name="LaButti K."/>
            <person name="Lipzen A."/>
            <person name="Lombard V."/>
            <person name="Magnuson J."/>
            <person name="Maillard F."/>
            <person name="Murat C."/>
            <person name="Nolan M."/>
            <person name="Ohm R.A."/>
            <person name="Pangilinan J."/>
            <person name="Pereira M.F."/>
            <person name="Perotto S."/>
            <person name="Peter M."/>
            <person name="Pfister S."/>
            <person name="Riley R."/>
            <person name="Sitrit Y."/>
            <person name="Stielow J.B."/>
            <person name="Szollosi G."/>
            <person name="Zifcakova L."/>
            <person name="Stursova M."/>
            <person name="Spatafora J.W."/>
            <person name="Tedersoo L."/>
            <person name="Vaario L.M."/>
            <person name="Yamada A."/>
            <person name="Yan M."/>
            <person name="Wang P."/>
            <person name="Xu J."/>
            <person name="Bruns T."/>
            <person name="Baldrian P."/>
            <person name="Vilgalys R."/>
            <person name="Dunand C."/>
            <person name="Henrissat B."/>
            <person name="Grigoriev I.V."/>
            <person name="Hibbett D."/>
            <person name="Nagy L.G."/>
            <person name="Martin F.M."/>
        </authorList>
    </citation>
    <scope>NUCLEOTIDE SEQUENCE</scope>
    <source>
        <strain evidence="1">P2</strain>
    </source>
</reference>
<proteinExistence type="predicted"/>
<accession>A0ACB6ZQF8</accession>
<protein>
    <submittedName>
        <fullName evidence="1">Uncharacterized protein</fullName>
    </submittedName>
</protein>